<name>A0A1F6H197_9PROT</name>
<dbReference type="AlphaFoldDB" id="A0A1F6H197"/>
<dbReference type="EMBL" id="MFNF01000006">
    <property type="protein sequence ID" value="OGH04175.1"/>
    <property type="molecule type" value="Genomic_DNA"/>
</dbReference>
<evidence type="ECO:0008006" key="4">
    <source>
        <dbReference type="Google" id="ProtNLM"/>
    </source>
</evidence>
<dbReference type="Gene3D" id="2.40.160.10">
    <property type="entry name" value="Porin"/>
    <property type="match status" value="1"/>
</dbReference>
<dbReference type="InterPro" id="IPR023614">
    <property type="entry name" value="Porin_dom_sf"/>
</dbReference>
<feature type="signal peptide" evidence="1">
    <location>
        <begin position="1"/>
        <end position="21"/>
    </location>
</feature>
<comment type="caution">
    <text evidence="2">The sequence shown here is derived from an EMBL/GenBank/DDBJ whole genome shotgun (WGS) entry which is preliminary data.</text>
</comment>
<feature type="chain" id="PRO_5009524870" description="Porin domain-containing protein" evidence="1">
    <location>
        <begin position="22"/>
        <end position="344"/>
    </location>
</feature>
<protein>
    <recommendedName>
        <fullName evidence="4">Porin domain-containing protein</fullName>
    </recommendedName>
</protein>
<organism evidence="2 3">
    <name type="scientific">Candidatus Lambdaproteobacteria bacterium RIFOXYD2_FULL_56_26</name>
    <dbReference type="NCBI Taxonomy" id="1817773"/>
    <lineage>
        <taxon>Bacteria</taxon>
        <taxon>Pseudomonadati</taxon>
        <taxon>Pseudomonadota</taxon>
        <taxon>Candidatus Lambdaproteobacteria</taxon>
    </lineage>
</organism>
<evidence type="ECO:0000313" key="3">
    <source>
        <dbReference type="Proteomes" id="UP000177583"/>
    </source>
</evidence>
<gene>
    <name evidence="2" type="ORF">A2557_00090</name>
</gene>
<evidence type="ECO:0000256" key="1">
    <source>
        <dbReference type="SAM" id="SignalP"/>
    </source>
</evidence>
<dbReference type="SUPFAM" id="SSF56935">
    <property type="entry name" value="Porins"/>
    <property type="match status" value="1"/>
</dbReference>
<accession>A0A1F6H197</accession>
<keyword evidence="1" id="KW-0732">Signal</keyword>
<sequence>MVKRLVFLLVLLPLFGLSVFAEEPWQTESYGRVRTTVEFYNTDTTGKKLSWYDMTTDAFLGFKANRDLGDSWSSTGVIEFDLQSADSSVLPQYMYITLENSILALNVGRQETSGKTFGGAYFENINNYMVTGETIGTGDYLKATFKEVDLTFVTGRHSQGDDASTTAPSYDESVLGLYLDTKLADTFPFALSVANIHEVPSPRRARVAYDDVHGNETYIGYSFSFTVPVTEMDFSFNYDNKQEKHNEDSSTPDKRFATLVLAYDLHLPSLAEGAGFSFIYSKRSLNDGTPVGTDTTGYDLSFLYPFKGINGFLSVSTLNTVDSDDNQNDHELLYGAGLAYHFGK</sequence>
<evidence type="ECO:0000313" key="2">
    <source>
        <dbReference type="EMBL" id="OGH04175.1"/>
    </source>
</evidence>
<proteinExistence type="predicted"/>
<dbReference type="Proteomes" id="UP000177583">
    <property type="component" value="Unassembled WGS sequence"/>
</dbReference>
<reference evidence="2 3" key="1">
    <citation type="journal article" date="2016" name="Nat. Commun.">
        <title>Thousands of microbial genomes shed light on interconnected biogeochemical processes in an aquifer system.</title>
        <authorList>
            <person name="Anantharaman K."/>
            <person name="Brown C.T."/>
            <person name="Hug L.A."/>
            <person name="Sharon I."/>
            <person name="Castelle C.J."/>
            <person name="Probst A.J."/>
            <person name="Thomas B.C."/>
            <person name="Singh A."/>
            <person name="Wilkins M.J."/>
            <person name="Karaoz U."/>
            <person name="Brodie E.L."/>
            <person name="Williams K.H."/>
            <person name="Hubbard S.S."/>
            <person name="Banfield J.F."/>
        </authorList>
    </citation>
    <scope>NUCLEOTIDE SEQUENCE [LARGE SCALE GENOMIC DNA]</scope>
</reference>